<name>A0AAV3PFI1_LITER</name>
<organism evidence="2 3">
    <name type="scientific">Lithospermum erythrorhizon</name>
    <name type="common">Purple gromwell</name>
    <name type="synonym">Lithospermum officinale var. erythrorhizon</name>
    <dbReference type="NCBI Taxonomy" id="34254"/>
    <lineage>
        <taxon>Eukaryota</taxon>
        <taxon>Viridiplantae</taxon>
        <taxon>Streptophyta</taxon>
        <taxon>Embryophyta</taxon>
        <taxon>Tracheophyta</taxon>
        <taxon>Spermatophyta</taxon>
        <taxon>Magnoliopsida</taxon>
        <taxon>eudicotyledons</taxon>
        <taxon>Gunneridae</taxon>
        <taxon>Pentapetalae</taxon>
        <taxon>asterids</taxon>
        <taxon>lamiids</taxon>
        <taxon>Boraginales</taxon>
        <taxon>Boraginaceae</taxon>
        <taxon>Boraginoideae</taxon>
        <taxon>Lithospermeae</taxon>
        <taxon>Lithospermum</taxon>
    </lineage>
</organism>
<dbReference type="Proteomes" id="UP001454036">
    <property type="component" value="Unassembled WGS sequence"/>
</dbReference>
<reference evidence="2 3" key="1">
    <citation type="submission" date="2024-01" db="EMBL/GenBank/DDBJ databases">
        <title>The complete chloroplast genome sequence of Lithospermum erythrorhizon: insights into the phylogenetic relationship among Boraginaceae species and the maternal lineages of purple gromwells.</title>
        <authorList>
            <person name="Okada T."/>
            <person name="Watanabe K."/>
        </authorList>
    </citation>
    <scope>NUCLEOTIDE SEQUENCE [LARGE SCALE GENOMIC DNA]</scope>
</reference>
<comment type="caution">
    <text evidence="2">The sequence shown here is derived from an EMBL/GenBank/DDBJ whole genome shotgun (WGS) entry which is preliminary data.</text>
</comment>
<proteinExistence type="predicted"/>
<accession>A0AAV3PFI1</accession>
<evidence type="ECO:0000313" key="3">
    <source>
        <dbReference type="Proteomes" id="UP001454036"/>
    </source>
</evidence>
<gene>
    <name evidence="2" type="ORF">LIER_08805</name>
</gene>
<feature type="compositionally biased region" description="Polar residues" evidence="1">
    <location>
        <begin position="59"/>
        <end position="68"/>
    </location>
</feature>
<feature type="region of interest" description="Disordered" evidence="1">
    <location>
        <begin position="51"/>
        <end position="108"/>
    </location>
</feature>
<sequence length="108" mass="12762">MKLDEIFLANVLLEKFFQSWSEYKNHLKHKKRDMPLQELISHMRTEEANRLKDKAEKMTPNSSTNANLVETGGPSDVNRFKKKTKEKQQQWKSRKPSLNKFCKPEGKI</sequence>
<evidence type="ECO:0000313" key="2">
    <source>
        <dbReference type="EMBL" id="GAA0149687.1"/>
    </source>
</evidence>
<dbReference type="AlphaFoldDB" id="A0AAV3PFI1"/>
<keyword evidence="3" id="KW-1185">Reference proteome</keyword>
<evidence type="ECO:0000256" key="1">
    <source>
        <dbReference type="SAM" id="MobiDB-lite"/>
    </source>
</evidence>
<protein>
    <submittedName>
        <fullName evidence="2">Uncharacterized protein</fullName>
    </submittedName>
</protein>
<dbReference type="EMBL" id="BAABME010001450">
    <property type="protein sequence ID" value="GAA0149687.1"/>
    <property type="molecule type" value="Genomic_DNA"/>
</dbReference>